<protein>
    <recommendedName>
        <fullName evidence="4">J domain-containing protein</fullName>
    </recommendedName>
</protein>
<dbReference type="GO" id="GO:0072318">
    <property type="term" value="P:clathrin coat disassembly"/>
    <property type="evidence" value="ECO:0007669"/>
    <property type="project" value="TreeGrafter"/>
</dbReference>
<name>A0A6A3CTW0_HIBSY</name>
<dbReference type="PANTHER" id="PTHR23172:SF19">
    <property type="entry name" value="J DOMAIN-CONTAINING PROTEIN"/>
    <property type="match status" value="1"/>
</dbReference>
<dbReference type="EMBL" id="VEPZ02000206">
    <property type="protein sequence ID" value="KAE8730551.1"/>
    <property type="molecule type" value="Genomic_DNA"/>
</dbReference>
<comment type="caution">
    <text evidence="2">The sequence shown here is derived from an EMBL/GenBank/DDBJ whole genome shotgun (WGS) entry which is preliminary data.</text>
</comment>
<dbReference type="SUPFAM" id="SSF46565">
    <property type="entry name" value="Chaperone J-domain"/>
    <property type="match status" value="1"/>
</dbReference>
<organism evidence="2 3">
    <name type="scientific">Hibiscus syriacus</name>
    <name type="common">Rose of Sharon</name>
    <dbReference type="NCBI Taxonomy" id="106335"/>
    <lineage>
        <taxon>Eukaryota</taxon>
        <taxon>Viridiplantae</taxon>
        <taxon>Streptophyta</taxon>
        <taxon>Embryophyta</taxon>
        <taxon>Tracheophyta</taxon>
        <taxon>Spermatophyta</taxon>
        <taxon>Magnoliopsida</taxon>
        <taxon>eudicotyledons</taxon>
        <taxon>Gunneridae</taxon>
        <taxon>Pentapetalae</taxon>
        <taxon>rosids</taxon>
        <taxon>malvids</taxon>
        <taxon>Malvales</taxon>
        <taxon>Malvaceae</taxon>
        <taxon>Malvoideae</taxon>
        <taxon>Hibiscus</taxon>
    </lineage>
</organism>
<reference evidence="2" key="1">
    <citation type="submission" date="2019-09" db="EMBL/GenBank/DDBJ databases">
        <title>Draft genome information of white flower Hibiscus syriacus.</title>
        <authorList>
            <person name="Kim Y.-M."/>
        </authorList>
    </citation>
    <scope>NUCLEOTIDE SEQUENCE [LARGE SCALE GENOMIC DNA]</scope>
    <source>
        <strain evidence="2">YM2019G1</strain>
    </source>
</reference>
<dbReference type="Proteomes" id="UP000436088">
    <property type="component" value="Unassembled WGS sequence"/>
</dbReference>
<evidence type="ECO:0008006" key="4">
    <source>
        <dbReference type="Google" id="ProtNLM"/>
    </source>
</evidence>
<dbReference type="GO" id="GO:0005737">
    <property type="term" value="C:cytoplasm"/>
    <property type="evidence" value="ECO:0007669"/>
    <property type="project" value="TreeGrafter"/>
</dbReference>
<sequence>MSSRPSSAPRPRANASFPLFDGQNKGGPEVTRGMSVGSSSSMKKASSANIVDDLSYIFGAAASSSGAKRQKHWPRKINEIFKCKGNKLRDKELLKHYILRSRDGLLGKRGICVLCYQHCNMYLWPECGWQPFSSMDLITAAAVKKAYRKATLCIHPDKVQQKGANLQQKYISEKVFDLLKEAWNKFNSEELF</sequence>
<evidence type="ECO:0000256" key="1">
    <source>
        <dbReference type="SAM" id="MobiDB-lite"/>
    </source>
</evidence>
<dbReference type="GO" id="GO:0072583">
    <property type="term" value="P:clathrin-dependent endocytosis"/>
    <property type="evidence" value="ECO:0007669"/>
    <property type="project" value="TreeGrafter"/>
</dbReference>
<evidence type="ECO:0000313" key="3">
    <source>
        <dbReference type="Proteomes" id="UP000436088"/>
    </source>
</evidence>
<dbReference type="GO" id="GO:0030276">
    <property type="term" value="F:clathrin binding"/>
    <property type="evidence" value="ECO:0007669"/>
    <property type="project" value="TreeGrafter"/>
</dbReference>
<feature type="compositionally biased region" description="Low complexity" evidence="1">
    <location>
        <begin position="1"/>
        <end position="16"/>
    </location>
</feature>
<dbReference type="GO" id="GO:0031982">
    <property type="term" value="C:vesicle"/>
    <property type="evidence" value="ECO:0007669"/>
    <property type="project" value="TreeGrafter"/>
</dbReference>
<dbReference type="PANTHER" id="PTHR23172">
    <property type="entry name" value="AUXILIN/CYCLIN G-ASSOCIATED KINASE-RELATED"/>
    <property type="match status" value="1"/>
</dbReference>
<dbReference type="AlphaFoldDB" id="A0A6A3CTW0"/>
<proteinExistence type="predicted"/>
<evidence type="ECO:0000313" key="2">
    <source>
        <dbReference type="EMBL" id="KAE8730551.1"/>
    </source>
</evidence>
<gene>
    <name evidence="2" type="ORF">F3Y22_tig00002919pilonHSYRG00161</name>
</gene>
<dbReference type="InterPro" id="IPR036869">
    <property type="entry name" value="J_dom_sf"/>
</dbReference>
<accession>A0A6A3CTW0</accession>
<dbReference type="Gene3D" id="1.10.287.110">
    <property type="entry name" value="DnaJ domain"/>
    <property type="match status" value="1"/>
</dbReference>
<feature type="region of interest" description="Disordered" evidence="1">
    <location>
        <begin position="1"/>
        <end position="38"/>
    </location>
</feature>
<keyword evidence="3" id="KW-1185">Reference proteome</keyword>